<evidence type="ECO:0000256" key="1">
    <source>
        <dbReference type="SAM" id="MobiDB-lite"/>
    </source>
</evidence>
<feature type="compositionally biased region" description="Basic and acidic residues" evidence="1">
    <location>
        <begin position="1"/>
        <end position="21"/>
    </location>
</feature>
<protein>
    <recommendedName>
        <fullName evidence="4">Ubiquitin-like protease family profile domain-containing protein</fullName>
    </recommendedName>
</protein>
<dbReference type="EMBL" id="SNSC02000006">
    <property type="protein sequence ID" value="TID23516.1"/>
    <property type="molecule type" value="Genomic_DNA"/>
</dbReference>
<evidence type="ECO:0000313" key="2">
    <source>
        <dbReference type="EMBL" id="TID23516.1"/>
    </source>
</evidence>
<dbReference type="AlphaFoldDB" id="A0A4Z1PE44"/>
<name>A0A4Z1PE44_9PEZI</name>
<dbReference type="Proteomes" id="UP000298493">
    <property type="component" value="Unassembled WGS sequence"/>
</dbReference>
<sequence>MSPKPLDEKAARPGRSERGHPSGETPNTTLPSVPQPRNYIENNTLSANSPQKRSAPLDDKGPGRKRHRTDPLPQHPSPQPSILKTNLGPLKEEIRTLRKDPGHPQYENAPVRKVKENVYLDDGQVTLAIAAVTEVVNWSYNPEMHLWSLLSSTTLVAARKHPPLDRSECPRLIRSKLVFPMFLTPKSLLSYPDVVKDGKDKAVIYASDQEHIFLVKVLFNRGKSRLPQLVILDSSPSFVDRCSDEWKLAISEMTRIVTNLGVFDPPTRTVALLPPLESCQIVFEPAMEIQVARQQNSWACGVHTIMNAWADALLFRPNPACKMSRDSCKHAVDVINLVLEGRATLNLVVHLLVSTDFVLHTNRKQGQAITEMRQQSKPFREYHRINSTADLDLLIMSHELEATNRLKPLIQENLPDSALASCVAKQTVLPRLRRVALQHQVEAAKKAADVRLKEVNKGQLKEEQELHIGEATVVHFKDKVQRSGSAKAKMDEFCQALMLKDWISDPDNSNVVGVHKPKEYSLQEGKDVFIRLLGYHTGFATTEYWWKWADSELLQLYFKSDYKHSNDCDEMILQMWHWEYDQEDELGWIGPLVVPEEKREKLKRKRGRNMSKMMIDSAVRSGYDGFYVLSSVPLENRFQLICPWVLWSMYLRSK</sequence>
<keyword evidence="3" id="KW-1185">Reference proteome</keyword>
<reference evidence="2 3" key="1">
    <citation type="submission" date="2019-04" db="EMBL/GenBank/DDBJ databases">
        <title>High contiguity whole genome sequence and gene annotation resource for two Venturia nashicola isolates.</title>
        <authorList>
            <person name="Prokchorchik M."/>
            <person name="Won K."/>
            <person name="Lee Y."/>
            <person name="Choi E.D."/>
            <person name="Segonzac C."/>
            <person name="Sohn K.H."/>
        </authorList>
    </citation>
    <scope>NUCLEOTIDE SEQUENCE [LARGE SCALE GENOMIC DNA]</scope>
    <source>
        <strain evidence="2 3">PRI2</strain>
    </source>
</reference>
<proteinExistence type="predicted"/>
<gene>
    <name evidence="2" type="ORF">E6O75_ATG03152</name>
</gene>
<accession>A0A4Z1PE44</accession>
<comment type="caution">
    <text evidence="2">The sequence shown here is derived from an EMBL/GenBank/DDBJ whole genome shotgun (WGS) entry which is preliminary data.</text>
</comment>
<evidence type="ECO:0000313" key="3">
    <source>
        <dbReference type="Proteomes" id="UP000298493"/>
    </source>
</evidence>
<organism evidence="2 3">
    <name type="scientific">Venturia nashicola</name>
    <dbReference type="NCBI Taxonomy" id="86259"/>
    <lineage>
        <taxon>Eukaryota</taxon>
        <taxon>Fungi</taxon>
        <taxon>Dikarya</taxon>
        <taxon>Ascomycota</taxon>
        <taxon>Pezizomycotina</taxon>
        <taxon>Dothideomycetes</taxon>
        <taxon>Pleosporomycetidae</taxon>
        <taxon>Venturiales</taxon>
        <taxon>Venturiaceae</taxon>
        <taxon>Venturia</taxon>
    </lineage>
</organism>
<dbReference type="STRING" id="86259.A0A4Z1PE44"/>
<feature type="compositionally biased region" description="Polar residues" evidence="1">
    <location>
        <begin position="40"/>
        <end position="52"/>
    </location>
</feature>
<feature type="region of interest" description="Disordered" evidence="1">
    <location>
        <begin position="1"/>
        <end position="85"/>
    </location>
</feature>
<evidence type="ECO:0008006" key="4">
    <source>
        <dbReference type="Google" id="ProtNLM"/>
    </source>
</evidence>